<evidence type="ECO:0000313" key="2">
    <source>
        <dbReference type="EMBL" id="MBR8642347.1"/>
    </source>
</evidence>
<reference evidence="2 3" key="1">
    <citation type="submission" date="2021-04" db="EMBL/GenBank/DDBJ databases">
        <title>Characterization of the biosynthetic gene cluster of new lipopeptides with antitumor activity in the genome of the marine Streptomyces PHM034.</title>
        <authorList>
            <person name="Ceniceros A."/>
            <person name="Canedo L."/>
            <person name="Mendez C."/>
            <person name="Olano C."/>
            <person name="Schleissner C."/>
            <person name="Cuevas C."/>
            <person name="De La Calle F."/>
            <person name="Salas J.A."/>
        </authorList>
    </citation>
    <scope>NUCLEOTIDE SEQUENCE [LARGE SCALE GENOMIC DNA]</scope>
    <source>
        <strain evidence="2 3">PHM034</strain>
    </source>
</reference>
<comment type="caution">
    <text evidence="2">The sequence shown here is derived from an EMBL/GenBank/DDBJ whole genome shotgun (WGS) entry which is preliminary data.</text>
</comment>
<evidence type="ECO:0000313" key="3">
    <source>
        <dbReference type="Proteomes" id="UP000682308"/>
    </source>
</evidence>
<dbReference type="AlphaFoldDB" id="A0A941J340"/>
<gene>
    <name evidence="2" type="ORF">KEF29_31080</name>
</gene>
<evidence type="ECO:0000256" key="1">
    <source>
        <dbReference type="SAM" id="MobiDB-lite"/>
    </source>
</evidence>
<dbReference type="Proteomes" id="UP000682308">
    <property type="component" value="Unassembled WGS sequence"/>
</dbReference>
<name>A0A941J340_9ACTN</name>
<keyword evidence="3" id="KW-1185">Reference proteome</keyword>
<organism evidence="2 3">
    <name type="scientific">Streptomyces tuirus</name>
    <dbReference type="NCBI Taxonomy" id="68278"/>
    <lineage>
        <taxon>Bacteria</taxon>
        <taxon>Bacillati</taxon>
        <taxon>Actinomycetota</taxon>
        <taxon>Actinomycetes</taxon>
        <taxon>Kitasatosporales</taxon>
        <taxon>Streptomycetaceae</taxon>
        <taxon>Streptomyces</taxon>
    </lineage>
</organism>
<accession>A0A941J340</accession>
<proteinExistence type="predicted"/>
<feature type="region of interest" description="Disordered" evidence="1">
    <location>
        <begin position="102"/>
        <end position="124"/>
    </location>
</feature>
<sequence length="124" mass="13248">MEWEVRVRNAAGTRTRSDPRIAITLGPGDVGRSVSRLPWSIGREGRRAHLTGRTHVETDAFTLAPGRSRTVSVRIALPPGAATDSDDVGAVLSAAVTAPWWPSDPDEPSRISGDPVSTNVLAQR</sequence>
<protein>
    <submittedName>
        <fullName evidence="2">Uncharacterized protein</fullName>
    </submittedName>
</protein>
<feature type="compositionally biased region" description="Polar residues" evidence="1">
    <location>
        <begin position="115"/>
        <end position="124"/>
    </location>
</feature>
<dbReference type="EMBL" id="JAGTPG010000002">
    <property type="protein sequence ID" value="MBR8642347.1"/>
    <property type="molecule type" value="Genomic_DNA"/>
</dbReference>